<sequence>MSGTPALFCIADPSLRDFVGHHFSYDHAVAEAARAAGFATLVLGHRALPEDVARQAGAVPAFHDDIWAQRAGGGPIRRRRDDLFRNRRFAEDLLGALPRDLPPGSILLAHMLTKRQMLGLARVVEALPRHVTIIALLRYQTEFYDDGLTGRAFARLRRAVGDGARLRLASDSARLARRIGRLAGLPVEVLPIPHTPPDLPPPAPPPSDQSAGRALHMVSLGNARDEKGFLEILAAIRLLRAEPAGLAGLRFTLQANDAAPDVAAAIDEFALDLPEEVRLLRRALTPESYTALLAESDLVLLPYWREIYEARTSGVLPEALGGGRPVICTAATWMADELALCGAGILVADRDPKGLAAAIRQAHAAWPRLAAGALAGRAGCLARHGGAALMRAVLAPPPPPLPPEPPRRVQVFYPWPDFLDRKAGASLRSNLMAEVIAPHVEELRVLQDGAAPTTRRGNILVESLHERRMIRLAKGLAWRGLRLAARPLSGAAQAGEVLFPWLHLQRLADPFFRRRIERLVASADAVLLEYGFWAGPVLQTCERLGVPCVLTAHDVIEDRVPGSALLRRLTAWLEARALRRAPKVVAVTPGDAAHFAALGVQAQVVPNPVDLAAMSRSLPVAPRLMLRRMGIELPERPFGLFVGSNHPPNITAVAHLRALAARLHAGLGEAAPLIVVAGSAAPAEEAPGFVVLGRVHDVVLAALYQAAHLALVPLPEGTGSSLKTLEAMAAGLPVLGTSVAFRGLPVTDGEQGVVEDDLDRWAALLPALVADAAGLARLAAGGRALAAGYDHRRVMAAYLPLLGLPVDAEPGPALPLLLAETPPFPPRATARSRLPAFSGGTLPGR</sequence>
<dbReference type="CDD" id="cd03801">
    <property type="entry name" value="GT4_PimA-like"/>
    <property type="match status" value="1"/>
</dbReference>
<evidence type="ECO:0000256" key="2">
    <source>
        <dbReference type="SAM" id="MobiDB-lite"/>
    </source>
</evidence>
<dbReference type="PANTHER" id="PTHR46401:SF2">
    <property type="entry name" value="GLYCOSYLTRANSFERASE WBBK-RELATED"/>
    <property type="match status" value="1"/>
</dbReference>
<feature type="region of interest" description="Disordered" evidence="2">
    <location>
        <begin position="193"/>
        <end position="212"/>
    </location>
</feature>
<accession>A0ABX1EWV7</accession>
<gene>
    <name evidence="4" type="ORF">HB662_07265</name>
</gene>
<dbReference type="Pfam" id="PF13692">
    <property type="entry name" value="Glyco_trans_1_4"/>
    <property type="match status" value="2"/>
</dbReference>
<feature type="domain" description="Glycosyltransferase subfamily 4-like N-terminal" evidence="3">
    <location>
        <begin position="466"/>
        <end position="612"/>
    </location>
</feature>
<evidence type="ECO:0000256" key="1">
    <source>
        <dbReference type="ARBA" id="ARBA00022679"/>
    </source>
</evidence>
<dbReference type="Pfam" id="PF13439">
    <property type="entry name" value="Glyco_transf_4"/>
    <property type="match status" value="1"/>
</dbReference>
<dbReference type="EMBL" id="JAAVTX010000002">
    <property type="protein sequence ID" value="NKE44571.1"/>
    <property type="molecule type" value="Genomic_DNA"/>
</dbReference>
<feature type="compositionally biased region" description="Pro residues" evidence="2">
    <location>
        <begin position="193"/>
        <end position="207"/>
    </location>
</feature>
<keyword evidence="1" id="KW-0808">Transferase</keyword>
<evidence type="ECO:0000313" key="5">
    <source>
        <dbReference type="Proteomes" id="UP000765160"/>
    </source>
</evidence>
<proteinExistence type="predicted"/>
<reference evidence="4 5" key="1">
    <citation type="submission" date="2020-03" db="EMBL/GenBank/DDBJ databases">
        <title>Roseomonas selenitidurans sp. nov. isolated from soil.</title>
        <authorList>
            <person name="Liu H."/>
        </authorList>
    </citation>
    <scope>NUCLEOTIDE SEQUENCE [LARGE SCALE GENOMIC DNA]</scope>
    <source>
        <strain evidence="4 5">JCM 15073</strain>
    </source>
</reference>
<dbReference type="SUPFAM" id="SSF53756">
    <property type="entry name" value="UDP-Glycosyltransferase/glycogen phosphorylase"/>
    <property type="match status" value="2"/>
</dbReference>
<keyword evidence="5" id="KW-1185">Reference proteome</keyword>
<comment type="caution">
    <text evidence="4">The sequence shown here is derived from an EMBL/GenBank/DDBJ whole genome shotgun (WGS) entry which is preliminary data.</text>
</comment>
<evidence type="ECO:0000259" key="3">
    <source>
        <dbReference type="Pfam" id="PF13439"/>
    </source>
</evidence>
<organism evidence="4 5">
    <name type="scientific">Falsiroseomonas frigidaquae</name>
    <dbReference type="NCBI Taxonomy" id="487318"/>
    <lineage>
        <taxon>Bacteria</taxon>
        <taxon>Pseudomonadati</taxon>
        <taxon>Pseudomonadota</taxon>
        <taxon>Alphaproteobacteria</taxon>
        <taxon>Acetobacterales</taxon>
        <taxon>Roseomonadaceae</taxon>
        <taxon>Falsiroseomonas</taxon>
    </lineage>
</organism>
<name>A0ABX1EWV7_9PROT</name>
<dbReference type="PANTHER" id="PTHR46401">
    <property type="entry name" value="GLYCOSYLTRANSFERASE WBBK-RELATED"/>
    <property type="match status" value="1"/>
</dbReference>
<protein>
    <submittedName>
        <fullName evidence="4">Glycosyltransferase</fullName>
    </submittedName>
</protein>
<dbReference type="InterPro" id="IPR028098">
    <property type="entry name" value="Glyco_trans_4-like_N"/>
</dbReference>
<dbReference type="RefSeq" id="WP_168048678.1">
    <property type="nucleotide sequence ID" value="NZ_JAATJR010000002.1"/>
</dbReference>
<dbReference type="Gene3D" id="3.40.50.2000">
    <property type="entry name" value="Glycogen Phosphorylase B"/>
    <property type="match status" value="3"/>
</dbReference>
<evidence type="ECO:0000313" key="4">
    <source>
        <dbReference type="EMBL" id="NKE44571.1"/>
    </source>
</evidence>
<dbReference type="Proteomes" id="UP000765160">
    <property type="component" value="Unassembled WGS sequence"/>
</dbReference>